<sequence>MLPKTIKFLKLVLQIVGCYFGGKLLGRMEVQSNLAAGVNGFTIAK</sequence>
<name>A0ABX0UMG6_9BACT</name>
<evidence type="ECO:0000313" key="2">
    <source>
        <dbReference type="Proteomes" id="UP001179181"/>
    </source>
</evidence>
<evidence type="ECO:0000313" key="1">
    <source>
        <dbReference type="EMBL" id="NIJ53638.1"/>
    </source>
</evidence>
<reference evidence="1 2" key="1">
    <citation type="submission" date="2020-03" db="EMBL/GenBank/DDBJ databases">
        <title>Genomic Encyclopedia of Type Strains, Phase IV (KMG-IV): sequencing the most valuable type-strain genomes for metagenomic binning, comparative biology and taxonomic classification.</title>
        <authorList>
            <person name="Goeker M."/>
        </authorList>
    </citation>
    <scope>NUCLEOTIDE SEQUENCE [LARGE SCALE GENOMIC DNA]</scope>
    <source>
        <strain evidence="1 2">DSM 102865</strain>
    </source>
</reference>
<protein>
    <submittedName>
        <fullName evidence="1">Uncharacterized protein</fullName>
    </submittedName>
</protein>
<dbReference type="Proteomes" id="UP001179181">
    <property type="component" value="Unassembled WGS sequence"/>
</dbReference>
<organism evidence="1 2">
    <name type="scientific">Dyadobacter arcticus</name>
    <dbReference type="NCBI Taxonomy" id="1078754"/>
    <lineage>
        <taxon>Bacteria</taxon>
        <taxon>Pseudomonadati</taxon>
        <taxon>Bacteroidota</taxon>
        <taxon>Cytophagia</taxon>
        <taxon>Cytophagales</taxon>
        <taxon>Spirosomataceae</taxon>
        <taxon>Dyadobacter</taxon>
    </lineage>
</organism>
<dbReference type="EMBL" id="JAASQJ010000003">
    <property type="protein sequence ID" value="NIJ53638.1"/>
    <property type="molecule type" value="Genomic_DNA"/>
</dbReference>
<accession>A0ABX0UMG6</accession>
<gene>
    <name evidence="1" type="ORF">FHS68_002820</name>
</gene>
<keyword evidence="2" id="KW-1185">Reference proteome</keyword>
<comment type="caution">
    <text evidence="1">The sequence shown here is derived from an EMBL/GenBank/DDBJ whole genome shotgun (WGS) entry which is preliminary data.</text>
</comment>
<proteinExistence type="predicted"/>